<dbReference type="PANTHER" id="PTHR43507:SF1">
    <property type="entry name" value="NADH-UBIQUINONE OXIDOREDUCTASE CHAIN 4"/>
    <property type="match status" value="1"/>
</dbReference>
<dbReference type="InterPro" id="IPR001750">
    <property type="entry name" value="ND/Mrp_TM"/>
</dbReference>
<feature type="transmembrane region" description="Helical" evidence="8">
    <location>
        <begin position="88"/>
        <end position="108"/>
    </location>
</feature>
<evidence type="ECO:0000313" key="10">
    <source>
        <dbReference type="EMBL" id="CDM64441.1"/>
    </source>
</evidence>
<dbReference type="InterPro" id="IPR010227">
    <property type="entry name" value="NADH_Q_OxRdtase_chainM/4"/>
</dbReference>
<feature type="transmembrane region" description="Helical" evidence="8">
    <location>
        <begin position="6"/>
        <end position="27"/>
    </location>
</feature>
<dbReference type="InterPro" id="IPR003918">
    <property type="entry name" value="NADH_UbQ_OxRdtase"/>
</dbReference>
<accession>A0A0B6WTR0</accession>
<gene>
    <name evidence="10" type="ORF">PYK22_00435</name>
</gene>
<feature type="transmembrane region" description="Helical" evidence="8">
    <location>
        <begin position="421"/>
        <end position="440"/>
    </location>
</feature>
<evidence type="ECO:0000256" key="4">
    <source>
        <dbReference type="ARBA" id="ARBA00022989"/>
    </source>
</evidence>
<evidence type="ECO:0000259" key="9">
    <source>
        <dbReference type="Pfam" id="PF00361"/>
    </source>
</evidence>
<dbReference type="GO" id="GO:0008137">
    <property type="term" value="F:NADH dehydrogenase (ubiquinone) activity"/>
    <property type="evidence" value="ECO:0007669"/>
    <property type="project" value="InterPro"/>
</dbReference>
<sequence>MLQQNLISVLILLPFIGALATAAHGFAPYRKPTHYRWIALGFSLATFALSLFLIRGGEPSVLSGFFFEENRAWIESISARYHVGVDGISLWLVILTTLLVPISVLASWNIEKRPLAFFMFMLLLESAMIGVFVSLDLLVFYLFFEASLVPMFFLIGVWGSGERRIYAAIKFFLYTAVGSLLMLVGIIALYYFFGTFDYPSILDAMRAGTVTLSARAEFWLFLAFALAFAIKVPVFPLHTWLPDAHTEAPTAGSVILAGILLKMGTYGLLRYNLTLFPDAAREFAPMMVTLAVIGIIYGALVAMVQPDVKRLVAYSSVSHMGFVILGLFSFTEQGMQGALYQMLNHGVSTGALFLIVGMIYERRHTRLIAEFGGLAHPMPWFSTFFVIASLSSIGLPALNGFVGEFLVLLGTWLSDSIRHPWIATMLAATGVIFAAVYLLWMLQRVVFGPVTNEENAHLQDLNGREKGLLVPLLALMLIMGVYPKFFLSRSRDSVLEVRERVMTATGGGSLAASPTQGGDRSEMVR</sequence>
<evidence type="ECO:0000256" key="7">
    <source>
        <dbReference type="SAM" id="MobiDB-lite"/>
    </source>
</evidence>
<dbReference type="GO" id="GO:0012505">
    <property type="term" value="C:endomembrane system"/>
    <property type="evidence" value="ECO:0007669"/>
    <property type="project" value="UniProtKB-SubCell"/>
</dbReference>
<name>A0A0B6WTR0_9BACT</name>
<protein>
    <submittedName>
        <fullName evidence="10">NADH dehydrogenase subunit M</fullName>
        <ecNumber evidence="10">1.6.5.3</ecNumber>
    </submittedName>
</protein>
<dbReference type="AlphaFoldDB" id="A0A0B6WTR0"/>
<evidence type="ECO:0000256" key="8">
    <source>
        <dbReference type="SAM" id="Phobius"/>
    </source>
</evidence>
<dbReference type="NCBIfam" id="TIGR01972">
    <property type="entry name" value="NDH_I_M"/>
    <property type="match status" value="1"/>
</dbReference>
<dbReference type="PRINTS" id="PR01437">
    <property type="entry name" value="NUOXDRDTASE4"/>
</dbReference>
<dbReference type="PANTHER" id="PTHR43507">
    <property type="entry name" value="NADH-UBIQUINONE OXIDOREDUCTASE CHAIN 4"/>
    <property type="match status" value="1"/>
</dbReference>
<evidence type="ECO:0000256" key="3">
    <source>
        <dbReference type="ARBA" id="ARBA00022692"/>
    </source>
</evidence>
<dbReference type="GO" id="GO:0048039">
    <property type="term" value="F:ubiquinone binding"/>
    <property type="evidence" value="ECO:0007669"/>
    <property type="project" value="TreeGrafter"/>
</dbReference>
<reference evidence="10 11" key="1">
    <citation type="submission" date="2013-12" db="EMBL/GenBank/DDBJ databases">
        <authorList>
            <person name="Stott M."/>
        </authorList>
    </citation>
    <scope>NUCLEOTIDE SEQUENCE [LARGE SCALE GENOMIC DNA]</scope>
    <source>
        <strain evidence="10 11">K22</strain>
    </source>
</reference>
<dbReference type="Proteomes" id="UP000031518">
    <property type="component" value="Unassembled WGS sequence"/>
</dbReference>
<evidence type="ECO:0000256" key="1">
    <source>
        <dbReference type="ARBA" id="ARBA00004127"/>
    </source>
</evidence>
<feature type="transmembrane region" description="Helical" evidence="8">
    <location>
        <begin position="115"/>
        <end position="133"/>
    </location>
</feature>
<comment type="similarity">
    <text evidence="2">Belongs to the complex I subunit 4 family.</text>
</comment>
<feature type="transmembrane region" description="Helical" evidence="8">
    <location>
        <begin position="218"/>
        <end position="241"/>
    </location>
</feature>
<comment type="subcellular location">
    <subcellularLocation>
        <location evidence="1">Endomembrane system</location>
        <topology evidence="1">Multi-pass membrane protein</topology>
    </subcellularLocation>
    <subcellularLocation>
        <location evidence="6">Membrane</location>
        <topology evidence="6">Multi-pass membrane protein</topology>
    </subcellularLocation>
</comment>
<dbReference type="OrthoDB" id="9811718at2"/>
<dbReference type="Pfam" id="PF00361">
    <property type="entry name" value="Proton_antipo_M"/>
    <property type="match status" value="1"/>
</dbReference>
<feature type="transmembrane region" description="Helical" evidence="8">
    <location>
        <begin position="283"/>
        <end position="304"/>
    </location>
</feature>
<feature type="transmembrane region" description="Helical" evidence="8">
    <location>
        <begin position="253"/>
        <end position="271"/>
    </location>
</feature>
<keyword evidence="5 8" id="KW-0472">Membrane</keyword>
<evidence type="ECO:0000256" key="5">
    <source>
        <dbReference type="ARBA" id="ARBA00023136"/>
    </source>
</evidence>
<keyword evidence="11" id="KW-1185">Reference proteome</keyword>
<dbReference type="GO" id="GO:0003954">
    <property type="term" value="F:NADH dehydrogenase activity"/>
    <property type="evidence" value="ECO:0007669"/>
    <property type="project" value="TreeGrafter"/>
</dbReference>
<evidence type="ECO:0000256" key="2">
    <source>
        <dbReference type="ARBA" id="ARBA00009025"/>
    </source>
</evidence>
<reference evidence="10 11" key="2">
    <citation type="submission" date="2015-01" db="EMBL/GenBank/DDBJ databases">
        <title>Complete genome sequence of Pyrinomonas methylaliphatogenes type strain K22T.</title>
        <authorList>
            <person name="Lee K.C.Y."/>
            <person name="Power J.F."/>
            <person name="Dunfield P.F."/>
            <person name="Morgan X.C."/>
            <person name="Huttenhower C."/>
            <person name="Stott M.B."/>
        </authorList>
    </citation>
    <scope>NUCLEOTIDE SEQUENCE [LARGE SCALE GENOMIC DNA]</scope>
    <source>
        <strain evidence="10 11">K22</strain>
    </source>
</reference>
<keyword evidence="3 6" id="KW-0812">Transmembrane</keyword>
<dbReference type="GO" id="GO:0016020">
    <property type="term" value="C:membrane"/>
    <property type="evidence" value="ECO:0007669"/>
    <property type="project" value="UniProtKB-SubCell"/>
</dbReference>
<dbReference type="EC" id="1.6.5.3" evidence="10"/>
<dbReference type="RefSeq" id="WP_041973908.1">
    <property type="nucleotide sequence ID" value="NZ_CBXV010000002.1"/>
</dbReference>
<feature type="transmembrane region" description="Helical" evidence="8">
    <location>
        <begin position="34"/>
        <end position="54"/>
    </location>
</feature>
<feature type="transmembrane region" description="Helical" evidence="8">
    <location>
        <begin position="311"/>
        <end position="330"/>
    </location>
</feature>
<dbReference type="GO" id="GO:0042773">
    <property type="term" value="P:ATP synthesis coupled electron transport"/>
    <property type="evidence" value="ECO:0007669"/>
    <property type="project" value="InterPro"/>
</dbReference>
<feature type="transmembrane region" description="Helical" evidence="8">
    <location>
        <begin position="139"/>
        <end position="159"/>
    </location>
</feature>
<dbReference type="GO" id="GO:0015990">
    <property type="term" value="P:electron transport coupled proton transport"/>
    <property type="evidence" value="ECO:0007669"/>
    <property type="project" value="TreeGrafter"/>
</dbReference>
<keyword evidence="4 8" id="KW-1133">Transmembrane helix</keyword>
<feature type="transmembrane region" description="Helical" evidence="8">
    <location>
        <begin position="342"/>
        <end position="360"/>
    </location>
</feature>
<dbReference type="STRING" id="454194.PYK22_00435"/>
<evidence type="ECO:0000256" key="6">
    <source>
        <dbReference type="RuleBase" id="RU000320"/>
    </source>
</evidence>
<keyword evidence="10" id="KW-0560">Oxidoreductase</keyword>
<feature type="transmembrane region" description="Helical" evidence="8">
    <location>
        <begin position="171"/>
        <end position="193"/>
    </location>
</feature>
<proteinExistence type="inferred from homology"/>
<dbReference type="EMBL" id="CBXV010000002">
    <property type="protein sequence ID" value="CDM64441.1"/>
    <property type="molecule type" value="Genomic_DNA"/>
</dbReference>
<organism evidence="10 11">
    <name type="scientific">Pyrinomonas methylaliphatogenes</name>
    <dbReference type="NCBI Taxonomy" id="454194"/>
    <lineage>
        <taxon>Bacteria</taxon>
        <taxon>Pseudomonadati</taxon>
        <taxon>Acidobacteriota</taxon>
        <taxon>Blastocatellia</taxon>
        <taxon>Blastocatellales</taxon>
        <taxon>Pyrinomonadaceae</taxon>
        <taxon>Pyrinomonas</taxon>
    </lineage>
</organism>
<feature type="domain" description="NADH:quinone oxidoreductase/Mrp antiporter transmembrane" evidence="9">
    <location>
        <begin position="134"/>
        <end position="417"/>
    </location>
</feature>
<feature type="region of interest" description="Disordered" evidence="7">
    <location>
        <begin position="506"/>
        <end position="525"/>
    </location>
</feature>
<evidence type="ECO:0000313" key="11">
    <source>
        <dbReference type="Proteomes" id="UP000031518"/>
    </source>
</evidence>